<keyword evidence="4 10" id="KW-0963">Cytoplasm</keyword>
<dbReference type="GO" id="GO:0004055">
    <property type="term" value="F:argininosuccinate synthase activity"/>
    <property type="evidence" value="ECO:0007669"/>
    <property type="project" value="UniProtKB-UniRule"/>
</dbReference>
<evidence type="ECO:0000256" key="10">
    <source>
        <dbReference type="HAMAP-Rule" id="MF_00005"/>
    </source>
</evidence>
<comment type="caution">
    <text evidence="10">Lacks conserved residue(s) required for the propagation of feature annotation.</text>
</comment>
<dbReference type="InterPro" id="IPR048267">
    <property type="entry name" value="Arginosuc_syn_N"/>
</dbReference>
<keyword evidence="6 10" id="KW-0436">Ligase</keyword>
<evidence type="ECO:0000313" key="14">
    <source>
        <dbReference type="Proteomes" id="UP000248333"/>
    </source>
</evidence>
<feature type="binding site" evidence="10">
    <location>
        <begin position="8"/>
        <end position="16"/>
    </location>
    <ligand>
        <name>ATP</name>
        <dbReference type="ChEBI" id="CHEBI:30616"/>
    </ligand>
</feature>
<feature type="domain" description="Arginosuccinate synthase C-terminal" evidence="12">
    <location>
        <begin position="174"/>
        <end position="390"/>
    </location>
</feature>
<organism evidence="13 14">
    <name type="scientific">Micromonospora arborensis</name>
    <dbReference type="NCBI Taxonomy" id="2116518"/>
    <lineage>
        <taxon>Bacteria</taxon>
        <taxon>Bacillati</taxon>
        <taxon>Actinomycetota</taxon>
        <taxon>Actinomycetes</taxon>
        <taxon>Micromonosporales</taxon>
        <taxon>Micromonosporaceae</taxon>
        <taxon>Micromonospora</taxon>
    </lineage>
</organism>
<comment type="pathway">
    <text evidence="1 10">Amino-acid biosynthesis; L-arginine biosynthesis; L-arginine from L-ornithine and carbamoyl phosphate: step 2/3.</text>
</comment>
<dbReference type="EMBL" id="PYBV01000033">
    <property type="protein sequence ID" value="PYC66549.1"/>
    <property type="molecule type" value="Genomic_DNA"/>
</dbReference>
<evidence type="ECO:0000259" key="12">
    <source>
        <dbReference type="Pfam" id="PF20979"/>
    </source>
</evidence>
<dbReference type="HAMAP" id="MF_00005">
    <property type="entry name" value="Arg_succ_synth_type1"/>
    <property type="match status" value="1"/>
</dbReference>
<feature type="binding site" evidence="10">
    <location>
        <position position="117"/>
    </location>
    <ligand>
        <name>ATP</name>
        <dbReference type="ChEBI" id="CHEBI:30616"/>
    </ligand>
</feature>
<comment type="catalytic activity">
    <reaction evidence="10">
        <text>L-citrulline + L-aspartate + ATP = 2-(N(omega)-L-arginino)succinate + AMP + diphosphate + H(+)</text>
        <dbReference type="Rhea" id="RHEA:10932"/>
        <dbReference type="ChEBI" id="CHEBI:15378"/>
        <dbReference type="ChEBI" id="CHEBI:29991"/>
        <dbReference type="ChEBI" id="CHEBI:30616"/>
        <dbReference type="ChEBI" id="CHEBI:33019"/>
        <dbReference type="ChEBI" id="CHEBI:57472"/>
        <dbReference type="ChEBI" id="CHEBI:57743"/>
        <dbReference type="ChEBI" id="CHEBI:456215"/>
        <dbReference type="EC" id="6.3.4.5"/>
    </reaction>
</comment>
<dbReference type="RefSeq" id="WP_110566092.1">
    <property type="nucleotide sequence ID" value="NZ_PYBV01000033.1"/>
</dbReference>
<dbReference type="InterPro" id="IPR014729">
    <property type="entry name" value="Rossmann-like_a/b/a_fold"/>
</dbReference>
<evidence type="ECO:0000313" key="13">
    <source>
        <dbReference type="EMBL" id="PYC66549.1"/>
    </source>
</evidence>
<feature type="binding site" evidence="10">
    <location>
        <position position="87"/>
    </location>
    <ligand>
        <name>L-citrulline</name>
        <dbReference type="ChEBI" id="CHEBI:57743"/>
    </ligand>
</feature>
<feature type="binding site" evidence="10">
    <location>
        <position position="259"/>
    </location>
    <ligand>
        <name>L-citrulline</name>
        <dbReference type="ChEBI" id="CHEBI:57743"/>
    </ligand>
</feature>
<dbReference type="GO" id="GO:0005737">
    <property type="term" value="C:cytoplasm"/>
    <property type="evidence" value="ECO:0007669"/>
    <property type="project" value="UniProtKB-SubCell"/>
</dbReference>
<comment type="caution">
    <text evidence="13">The sequence shown here is derived from an EMBL/GenBank/DDBJ whole genome shotgun (WGS) entry which is preliminary data.</text>
</comment>
<keyword evidence="14" id="KW-1185">Reference proteome</keyword>
<gene>
    <name evidence="10" type="primary">argG</name>
    <name evidence="13" type="ORF">C7C45_24690</name>
</gene>
<dbReference type="AlphaFoldDB" id="A0A318NP82"/>
<evidence type="ECO:0000256" key="2">
    <source>
        <dbReference type="ARBA" id="ARBA00011881"/>
    </source>
</evidence>
<feature type="binding site" evidence="10">
    <location>
        <position position="271"/>
    </location>
    <ligand>
        <name>L-citrulline</name>
        <dbReference type="ChEBI" id="CHEBI:57743"/>
    </ligand>
</feature>
<feature type="binding site" evidence="10">
    <location>
        <position position="127"/>
    </location>
    <ligand>
        <name>L-citrulline</name>
        <dbReference type="ChEBI" id="CHEBI:57743"/>
    </ligand>
</feature>
<keyword evidence="8 10" id="KW-0547">Nucleotide-binding</keyword>
<dbReference type="PROSITE" id="PS00564">
    <property type="entry name" value="ARGININOSUCCIN_SYN_1"/>
    <property type="match status" value="1"/>
</dbReference>
<dbReference type="GO" id="GO:0005524">
    <property type="term" value="F:ATP binding"/>
    <property type="evidence" value="ECO:0007669"/>
    <property type="project" value="UniProtKB-UniRule"/>
</dbReference>
<evidence type="ECO:0000259" key="11">
    <source>
        <dbReference type="Pfam" id="PF00764"/>
    </source>
</evidence>
<dbReference type="SUPFAM" id="SSF52402">
    <property type="entry name" value="Adenine nucleotide alpha hydrolases-like"/>
    <property type="match status" value="1"/>
</dbReference>
<dbReference type="InterPro" id="IPR023434">
    <property type="entry name" value="Arginosuc_synth_type_1_subfam"/>
</dbReference>
<dbReference type="InterPro" id="IPR018223">
    <property type="entry name" value="Arginosuc_synth_CS"/>
</dbReference>
<dbReference type="GO" id="GO:0006526">
    <property type="term" value="P:L-arginine biosynthetic process"/>
    <property type="evidence" value="ECO:0007669"/>
    <property type="project" value="UniProtKB-UniRule"/>
</dbReference>
<dbReference type="CDD" id="cd01999">
    <property type="entry name" value="ASS"/>
    <property type="match status" value="1"/>
</dbReference>
<reference evidence="13 14" key="1">
    <citation type="submission" date="2018-03" db="EMBL/GenBank/DDBJ databases">
        <title>Bioinformatic expansion and discovery of thiopeptide antibiotics.</title>
        <authorList>
            <person name="Schwalen C.J."/>
            <person name="Hudson G.A."/>
            <person name="Mitchell D.A."/>
        </authorList>
    </citation>
    <scope>NUCLEOTIDE SEQUENCE [LARGE SCALE GENOMIC DNA]</scope>
    <source>
        <strain evidence="13 14">NRRL 8041</strain>
    </source>
</reference>
<dbReference type="GO" id="GO:0000050">
    <property type="term" value="P:urea cycle"/>
    <property type="evidence" value="ECO:0007669"/>
    <property type="project" value="TreeGrafter"/>
</dbReference>
<sequence>MTERVVLAYSGGLDTSVAIPYLAEQTGAEVIAVAVDVGQGGEDLDAIRQRALDCGAAESEVIDARDEFAADYCLPAIRANALYMDRYPLVSALSRPLIVKHLVAAARRHGGTIVSHGCTGKGNDQVRFEVGLNALAPDLKIIAPARDFAWSRDKAIAFAEEKGLPIEVSAKSPYSIDQNLWGRAVETGFLEDIWNAPIEDLYSYTADPAQDRDADEIVITFDGGVPVAIDGETVTPYQAILELNRRAGAQGVGRLDMVEDRLVGIKSREVYEAPGAIALITAHQELEAVTVERDLARFKKSVDQRWGELVYDGLWFSPLKESLDAFIDDAQRHVSGEVRMILHGGRATVTGRRSEASLYDFGMATYDTGDTFDQSLAKGFVQLWGLPSRMASARDARVGGA</sequence>
<dbReference type="PROSITE" id="PS00565">
    <property type="entry name" value="ARGININOSUCCIN_SYN_2"/>
    <property type="match status" value="1"/>
</dbReference>
<dbReference type="Proteomes" id="UP000248333">
    <property type="component" value="Unassembled WGS sequence"/>
</dbReference>
<dbReference type="PANTHER" id="PTHR11587:SF2">
    <property type="entry name" value="ARGININOSUCCINATE SYNTHASE"/>
    <property type="match status" value="1"/>
</dbReference>
<dbReference type="Gene3D" id="3.90.1260.10">
    <property type="entry name" value="Argininosuccinate synthetase, chain A, domain 2"/>
    <property type="match status" value="1"/>
</dbReference>
<dbReference type="EC" id="6.3.4.5" evidence="3 10"/>
<feature type="binding site" evidence="10">
    <location>
        <position position="119"/>
    </location>
    <ligand>
        <name>L-aspartate</name>
        <dbReference type="ChEBI" id="CHEBI:29991"/>
    </ligand>
</feature>
<evidence type="ECO:0000256" key="3">
    <source>
        <dbReference type="ARBA" id="ARBA00012286"/>
    </source>
</evidence>
<evidence type="ECO:0000256" key="9">
    <source>
        <dbReference type="ARBA" id="ARBA00022840"/>
    </source>
</evidence>
<dbReference type="Gene3D" id="3.40.50.620">
    <property type="entry name" value="HUPs"/>
    <property type="match status" value="1"/>
</dbReference>
<feature type="binding site" evidence="10">
    <location>
        <position position="175"/>
    </location>
    <ligand>
        <name>L-citrulline</name>
        <dbReference type="ChEBI" id="CHEBI:57743"/>
    </ligand>
</feature>
<dbReference type="FunFam" id="3.90.1260.10:FF:000007">
    <property type="entry name" value="Argininosuccinate synthase"/>
    <property type="match status" value="1"/>
</dbReference>
<dbReference type="InterPro" id="IPR001518">
    <property type="entry name" value="Arginosuc_synth"/>
</dbReference>
<keyword evidence="5 10" id="KW-0055">Arginine biosynthesis</keyword>
<dbReference type="Pfam" id="PF00764">
    <property type="entry name" value="Arginosuc_synth"/>
    <property type="match status" value="1"/>
</dbReference>
<dbReference type="NCBIfam" id="TIGR00032">
    <property type="entry name" value="argG"/>
    <property type="match status" value="1"/>
</dbReference>
<protein>
    <recommendedName>
        <fullName evidence="3 10">Argininosuccinate synthase</fullName>
        <ecNumber evidence="3 10">6.3.4.5</ecNumber>
    </recommendedName>
    <alternativeName>
        <fullName evidence="10">Citrulline--aspartate ligase</fullName>
    </alternativeName>
</protein>
<name>A0A318NP82_9ACTN</name>
<dbReference type="Pfam" id="PF20979">
    <property type="entry name" value="Arginosuc_syn_C"/>
    <property type="match status" value="1"/>
</dbReference>
<keyword evidence="7 10" id="KW-0028">Amino-acid biosynthesis</keyword>
<dbReference type="InterPro" id="IPR024074">
    <property type="entry name" value="AS_cat/multimer_dom_body"/>
</dbReference>
<dbReference type="Gene3D" id="1.20.5.470">
    <property type="entry name" value="Single helix bin"/>
    <property type="match status" value="1"/>
</dbReference>
<dbReference type="FunFam" id="3.40.50.620:FF:000038">
    <property type="entry name" value="Argininosuccinate synthase"/>
    <property type="match status" value="1"/>
</dbReference>
<evidence type="ECO:0000256" key="7">
    <source>
        <dbReference type="ARBA" id="ARBA00022605"/>
    </source>
</evidence>
<evidence type="ECO:0000256" key="5">
    <source>
        <dbReference type="ARBA" id="ARBA00022571"/>
    </source>
</evidence>
<keyword evidence="9 10" id="KW-0067">ATP-binding</keyword>
<comment type="similarity">
    <text evidence="10">Belongs to the argininosuccinate synthase family. Type 1 subfamily.</text>
</comment>
<dbReference type="SUPFAM" id="SSF69864">
    <property type="entry name" value="Argininosuccinate synthetase, C-terminal domain"/>
    <property type="match status" value="1"/>
</dbReference>
<dbReference type="GO" id="GO:0000053">
    <property type="term" value="P:argininosuccinate metabolic process"/>
    <property type="evidence" value="ECO:0007669"/>
    <property type="project" value="TreeGrafter"/>
</dbReference>
<evidence type="ECO:0000256" key="1">
    <source>
        <dbReference type="ARBA" id="ARBA00004967"/>
    </source>
</evidence>
<proteinExistence type="inferred from homology"/>
<feature type="binding site" evidence="10">
    <location>
        <position position="123"/>
    </location>
    <ligand>
        <name>L-aspartate</name>
        <dbReference type="ChEBI" id="CHEBI:29991"/>
    </ligand>
</feature>
<comment type="subunit">
    <text evidence="2 10">Homotetramer.</text>
</comment>
<feature type="binding site" evidence="10">
    <location>
        <position position="124"/>
    </location>
    <ligand>
        <name>L-aspartate</name>
        <dbReference type="ChEBI" id="CHEBI:29991"/>
    </ligand>
</feature>
<evidence type="ECO:0000256" key="6">
    <source>
        <dbReference type="ARBA" id="ARBA00022598"/>
    </source>
</evidence>
<feature type="binding site" evidence="10">
    <location>
        <position position="123"/>
    </location>
    <ligand>
        <name>L-citrulline</name>
        <dbReference type="ChEBI" id="CHEBI:57743"/>
    </ligand>
</feature>
<evidence type="ECO:0000256" key="4">
    <source>
        <dbReference type="ARBA" id="ARBA00022490"/>
    </source>
</evidence>
<accession>A0A318NP82</accession>
<comment type="subcellular location">
    <subcellularLocation>
        <location evidence="10">Cytoplasm</location>
    </subcellularLocation>
</comment>
<dbReference type="NCBIfam" id="NF001770">
    <property type="entry name" value="PRK00509.1"/>
    <property type="match status" value="1"/>
</dbReference>
<evidence type="ECO:0000256" key="8">
    <source>
        <dbReference type="ARBA" id="ARBA00022741"/>
    </source>
</evidence>
<feature type="domain" description="Arginosuccinate synthase-like N-terminal" evidence="11">
    <location>
        <begin position="4"/>
        <end position="165"/>
    </location>
</feature>
<dbReference type="OrthoDB" id="9801641at2"/>
<dbReference type="InterPro" id="IPR048268">
    <property type="entry name" value="Arginosuc_syn_C"/>
</dbReference>
<dbReference type="UniPathway" id="UPA00068">
    <property type="reaction ID" value="UER00113"/>
</dbReference>
<dbReference type="PANTHER" id="PTHR11587">
    <property type="entry name" value="ARGININOSUCCINATE SYNTHASE"/>
    <property type="match status" value="1"/>
</dbReference>